<organism evidence="1 2">
    <name type="scientific">Algibacter lectus</name>
    <dbReference type="NCBI Taxonomy" id="221126"/>
    <lineage>
        <taxon>Bacteria</taxon>
        <taxon>Pseudomonadati</taxon>
        <taxon>Bacteroidota</taxon>
        <taxon>Flavobacteriia</taxon>
        <taxon>Flavobacteriales</taxon>
        <taxon>Flavobacteriaceae</taxon>
        <taxon>Algibacter</taxon>
    </lineage>
</organism>
<proteinExistence type="predicted"/>
<accession>A0A090WXS8</accession>
<sequence>MRIKPEDFFKEDIPENILNILNEILGKTFDEGQFYDIDELVFENNSFREYSDIKSGICITRSGGADYLFIENLNDTYNLYSLINGDQDNREDYTLVFEISNQETSETFINKVNNFYEKRYAEFEIDEDFKKTTTLKFISELPNGIKDLLTIKKQFELSNSISELKMKYTESRKIEIDCYLVKGQQILKDLPTEIRETIEIN</sequence>
<dbReference type="EMBL" id="BBNU01000019">
    <property type="protein sequence ID" value="GAL81915.1"/>
    <property type="molecule type" value="Genomic_DNA"/>
</dbReference>
<comment type="caution">
    <text evidence="1">The sequence shown here is derived from an EMBL/GenBank/DDBJ whole genome shotgun (WGS) entry which is preliminary data.</text>
</comment>
<dbReference type="RefSeq" id="WP_042500333.1">
    <property type="nucleotide sequence ID" value="NZ_BBNU01000019.1"/>
</dbReference>
<evidence type="ECO:0000313" key="1">
    <source>
        <dbReference type="EMBL" id="GAL81915.1"/>
    </source>
</evidence>
<name>A0A090WXS8_9FLAO</name>
<reference evidence="1 2" key="1">
    <citation type="journal article" date="2014" name="Genome Announc.">
        <title>Draft Genome Sequences of Marine Flavobacterium Algibacter lectus Strains SS8 and NR4.</title>
        <authorList>
            <person name="Takatani N."/>
            <person name="Nakanishi M."/>
            <person name="Meirelles P."/>
            <person name="Mino S."/>
            <person name="Suda W."/>
            <person name="Oshima K."/>
            <person name="Hattori M."/>
            <person name="Ohkuma M."/>
            <person name="Hosokawa M."/>
            <person name="Miyashita K."/>
            <person name="Thompson F.L."/>
            <person name="Niwa A."/>
            <person name="Sawabe T."/>
            <person name="Sawabe T."/>
        </authorList>
    </citation>
    <scope>NUCLEOTIDE SEQUENCE [LARGE SCALE GENOMIC DNA]</scope>
    <source>
        <strain evidence="2">JCM19274</strain>
    </source>
</reference>
<protein>
    <submittedName>
        <fullName evidence="1">Uncharacterized protein</fullName>
    </submittedName>
</protein>
<dbReference type="Proteomes" id="UP000029643">
    <property type="component" value="Unassembled WGS sequence"/>
</dbReference>
<gene>
    <name evidence="1" type="ORF">JCM19274_2899</name>
</gene>
<dbReference type="AlphaFoldDB" id="A0A090WXS8"/>
<evidence type="ECO:0000313" key="2">
    <source>
        <dbReference type="Proteomes" id="UP000029643"/>
    </source>
</evidence>